<evidence type="ECO:0000259" key="5">
    <source>
        <dbReference type="PROSITE" id="PS51194"/>
    </source>
</evidence>
<dbReference type="InterPro" id="IPR001650">
    <property type="entry name" value="Helicase_C-like"/>
</dbReference>
<dbReference type="PANTHER" id="PTHR24029:SF0">
    <property type="entry name" value="UVRABC SYSTEM PROTEIN B"/>
    <property type="match status" value="1"/>
</dbReference>
<dbReference type="GO" id="GO:0016887">
    <property type="term" value="F:ATP hydrolysis activity"/>
    <property type="evidence" value="ECO:0007669"/>
    <property type="project" value="InterPro"/>
</dbReference>
<dbReference type="GO" id="GO:0003677">
    <property type="term" value="F:DNA binding"/>
    <property type="evidence" value="ECO:0007669"/>
    <property type="project" value="InterPro"/>
</dbReference>
<comment type="similarity">
    <text evidence="1">Belongs to the UvrB family.</text>
</comment>
<evidence type="ECO:0000256" key="1">
    <source>
        <dbReference type="ARBA" id="ARBA00008533"/>
    </source>
</evidence>
<dbReference type="SUPFAM" id="SSF46600">
    <property type="entry name" value="C-terminal UvrC-binding domain of UvrB"/>
    <property type="match status" value="1"/>
</dbReference>
<dbReference type="InterPro" id="IPR001943">
    <property type="entry name" value="UVR_dom"/>
</dbReference>
<dbReference type="InterPro" id="IPR024759">
    <property type="entry name" value="UvrB_YAD/RRR_dom"/>
</dbReference>
<feature type="domain" description="UVR" evidence="4">
    <location>
        <begin position="136"/>
        <end position="171"/>
    </location>
</feature>
<organism evidence="6">
    <name type="scientific">marine sediment metagenome</name>
    <dbReference type="NCBI Taxonomy" id="412755"/>
    <lineage>
        <taxon>unclassified sequences</taxon>
        <taxon>metagenomes</taxon>
        <taxon>ecological metagenomes</taxon>
    </lineage>
</organism>
<proteinExistence type="inferred from homology"/>
<dbReference type="GO" id="GO:0009380">
    <property type="term" value="C:excinuclease repair complex"/>
    <property type="evidence" value="ECO:0007669"/>
    <property type="project" value="InterPro"/>
</dbReference>
<accession>X1DVJ8</accession>
<evidence type="ECO:0000256" key="2">
    <source>
        <dbReference type="ARBA" id="ARBA00026033"/>
    </source>
</evidence>
<name>X1DVJ8_9ZZZZ</name>
<feature type="non-terminal residue" evidence="6">
    <location>
        <position position="209"/>
    </location>
</feature>
<dbReference type="GO" id="GO:0005524">
    <property type="term" value="F:ATP binding"/>
    <property type="evidence" value="ECO:0007669"/>
    <property type="project" value="InterPro"/>
</dbReference>
<feature type="non-terminal residue" evidence="6">
    <location>
        <position position="1"/>
    </location>
</feature>
<dbReference type="Pfam" id="PF12344">
    <property type="entry name" value="UvrB"/>
    <property type="match status" value="1"/>
</dbReference>
<feature type="domain" description="Helicase C-terminal" evidence="5">
    <location>
        <begin position="1"/>
        <end position="104"/>
    </location>
</feature>
<dbReference type="SUPFAM" id="SSF52540">
    <property type="entry name" value="P-loop containing nucleoside triphosphate hydrolases"/>
    <property type="match status" value="1"/>
</dbReference>
<sequence>RDLRLGNFDILVGINLLREGLDLPEVSLVAILDADKEGFLRDQRSIIQTAGRAARNVRGKVLLYAVHFTKSMKRAIAESERRRNIQLEYNRKHHITPKSIIKSIDQVMATTRVADAGQEIASGLDEFDWPRDVESEVLIAELKRSLRGFSEEMRYEEALRLRDEIRRLKPTAPLLDTAGEKAVSPDDKEKNIFALKERMRRAAEEMDFE</sequence>
<dbReference type="PROSITE" id="PS51194">
    <property type="entry name" value="HELICASE_CTER"/>
    <property type="match status" value="1"/>
</dbReference>
<dbReference type="Pfam" id="PF02151">
    <property type="entry name" value="UVR"/>
    <property type="match status" value="1"/>
</dbReference>
<dbReference type="InterPro" id="IPR004807">
    <property type="entry name" value="UvrB"/>
</dbReference>
<protein>
    <recommendedName>
        <fullName evidence="3">UvrABC system protein B</fullName>
    </recommendedName>
</protein>
<comment type="subunit">
    <text evidence="2">Forms a heterotetramer with UvrA during the search for lesions. Interacts with UvrC in an incision complex.</text>
</comment>
<dbReference type="PANTHER" id="PTHR24029">
    <property type="entry name" value="UVRABC SYSTEM PROTEIN B"/>
    <property type="match status" value="1"/>
</dbReference>
<gene>
    <name evidence="6" type="ORF">S03H2_09499</name>
</gene>
<dbReference type="Pfam" id="PF00271">
    <property type="entry name" value="Helicase_C"/>
    <property type="match status" value="1"/>
</dbReference>
<dbReference type="GO" id="GO:0006289">
    <property type="term" value="P:nucleotide-excision repair"/>
    <property type="evidence" value="ECO:0007669"/>
    <property type="project" value="InterPro"/>
</dbReference>
<dbReference type="AlphaFoldDB" id="X1DVJ8"/>
<evidence type="ECO:0000256" key="3">
    <source>
        <dbReference type="ARBA" id="ARBA00029504"/>
    </source>
</evidence>
<comment type="caution">
    <text evidence="6">The sequence shown here is derived from an EMBL/GenBank/DDBJ whole genome shotgun (WGS) entry which is preliminary data.</text>
</comment>
<dbReference type="Gene3D" id="3.40.50.300">
    <property type="entry name" value="P-loop containing nucleotide triphosphate hydrolases"/>
    <property type="match status" value="1"/>
</dbReference>
<dbReference type="InterPro" id="IPR036876">
    <property type="entry name" value="UVR_dom_sf"/>
</dbReference>
<evidence type="ECO:0000313" key="6">
    <source>
        <dbReference type="EMBL" id="GAH24267.1"/>
    </source>
</evidence>
<evidence type="ECO:0000259" key="4">
    <source>
        <dbReference type="PROSITE" id="PS50151"/>
    </source>
</evidence>
<dbReference type="PROSITE" id="PS50151">
    <property type="entry name" value="UVR"/>
    <property type="match status" value="1"/>
</dbReference>
<dbReference type="InterPro" id="IPR027417">
    <property type="entry name" value="P-loop_NTPase"/>
</dbReference>
<reference evidence="6" key="1">
    <citation type="journal article" date="2014" name="Front. Microbiol.">
        <title>High frequency of phylogenetically diverse reductive dehalogenase-homologous genes in deep subseafloor sedimentary metagenomes.</title>
        <authorList>
            <person name="Kawai M."/>
            <person name="Futagami T."/>
            <person name="Toyoda A."/>
            <person name="Takaki Y."/>
            <person name="Nishi S."/>
            <person name="Hori S."/>
            <person name="Arai W."/>
            <person name="Tsubouchi T."/>
            <person name="Morono Y."/>
            <person name="Uchiyama I."/>
            <person name="Ito T."/>
            <person name="Fujiyama A."/>
            <person name="Inagaki F."/>
            <person name="Takami H."/>
        </authorList>
    </citation>
    <scope>NUCLEOTIDE SEQUENCE</scope>
    <source>
        <strain evidence="6">Expedition CK06-06</strain>
    </source>
</reference>
<dbReference type="EMBL" id="BARU01004851">
    <property type="protein sequence ID" value="GAH24267.1"/>
    <property type="molecule type" value="Genomic_DNA"/>
</dbReference>